<dbReference type="PANTHER" id="PTHR15184">
    <property type="entry name" value="ATP SYNTHASE"/>
    <property type="match status" value="1"/>
</dbReference>
<dbReference type="FunFam" id="3.40.50.12240:FF:000002">
    <property type="entry name" value="Flagellum-specific ATP synthase FliI"/>
    <property type="match status" value="1"/>
</dbReference>
<keyword evidence="3" id="KW-0963">Cytoplasm</keyword>
<evidence type="ECO:0000256" key="5">
    <source>
        <dbReference type="ARBA" id="ARBA00022840"/>
    </source>
</evidence>
<dbReference type="Pfam" id="PF18269">
    <property type="entry name" value="T3SS_ATPase_C"/>
    <property type="match status" value="1"/>
</dbReference>
<dbReference type="InterPro" id="IPR003593">
    <property type="entry name" value="AAA+_ATPase"/>
</dbReference>
<accession>A0A318SXE9</accession>
<proteinExistence type="predicted"/>
<organism evidence="9 10">
    <name type="scientific">Pseudoroseicyclus aestuarii</name>
    <dbReference type="NCBI Taxonomy" id="1795041"/>
    <lineage>
        <taxon>Bacteria</taxon>
        <taxon>Pseudomonadati</taxon>
        <taxon>Pseudomonadota</taxon>
        <taxon>Alphaproteobacteria</taxon>
        <taxon>Rhodobacterales</taxon>
        <taxon>Paracoccaceae</taxon>
        <taxon>Pseudoroseicyclus</taxon>
    </lineage>
</organism>
<dbReference type="InterPro" id="IPR040627">
    <property type="entry name" value="T3SS_ATPase_C"/>
</dbReference>
<evidence type="ECO:0000259" key="8">
    <source>
        <dbReference type="SMART" id="SM00382"/>
    </source>
</evidence>
<evidence type="ECO:0000256" key="1">
    <source>
        <dbReference type="ARBA" id="ARBA00004496"/>
    </source>
</evidence>
<dbReference type="EMBL" id="QJTE01000002">
    <property type="protein sequence ID" value="PYE84497.1"/>
    <property type="molecule type" value="Genomic_DNA"/>
</dbReference>
<dbReference type="InterPro" id="IPR027417">
    <property type="entry name" value="P-loop_NTPase"/>
</dbReference>
<dbReference type="CDD" id="cd01136">
    <property type="entry name" value="ATPase_flagellum-secretory_path_III"/>
    <property type="match status" value="1"/>
</dbReference>
<protein>
    <submittedName>
        <fullName evidence="9">Flagellum-specific ATP synthase</fullName>
    </submittedName>
</protein>
<dbReference type="GO" id="GO:0005737">
    <property type="term" value="C:cytoplasm"/>
    <property type="evidence" value="ECO:0007669"/>
    <property type="project" value="UniProtKB-SubCell"/>
</dbReference>
<dbReference type="InterPro" id="IPR050053">
    <property type="entry name" value="ATPase_alpha/beta_chains"/>
</dbReference>
<dbReference type="GO" id="GO:0005524">
    <property type="term" value="F:ATP binding"/>
    <property type="evidence" value="ECO:0007669"/>
    <property type="project" value="UniProtKB-KW"/>
</dbReference>
<feature type="domain" description="AAA+ ATPase" evidence="8">
    <location>
        <begin position="159"/>
        <end position="343"/>
    </location>
</feature>
<keyword evidence="4" id="KW-0547">Nucleotide-binding</keyword>
<dbReference type="GO" id="GO:0030254">
    <property type="term" value="P:protein secretion by the type III secretion system"/>
    <property type="evidence" value="ECO:0007669"/>
    <property type="project" value="InterPro"/>
</dbReference>
<gene>
    <name evidence="9" type="ORF">DFP88_102297</name>
</gene>
<dbReference type="GO" id="GO:0046933">
    <property type="term" value="F:proton-transporting ATP synthase activity, rotational mechanism"/>
    <property type="evidence" value="ECO:0007669"/>
    <property type="project" value="TreeGrafter"/>
</dbReference>
<keyword evidence="7" id="KW-1278">Translocase</keyword>
<sequence length="450" mass="47451">MHTLFSELSSISRTSPDARIEGRVASVLGLTLTVTGLERALGIGARCVVHGARGPVLGEAVGMSDKGTQVLPFGQWDGVVIGDRVALSPEGGSLRPDDSWIGRVLGPLGAPLDGLGPLHEGPQARAVKAAPPRAFDRRRVGPKLETGIRAVDIFTPLCRGQRMGVFAGSGVGKSTLMAMLARGAEADVIVIGLVGERGREVQDFIQGDLGPEGMARAVLIVSTGDEPPLMRRQAAWTATAVAEHFRDQGKQVLLLIDSVTRFAMAQREIGLAGGEPPTQRGYPPTTFAELPQLLERSGPGSAAQGDITALYTVLVDGDDMNEPIADTVRGIMDGHVVLDRRIAERGRYPAIDLQKSISRMLPDCHSPAEYAVLRAARGALARHADMEELIRIGAYKPGTDAEVDAAISLSGPAEEMLTQRKGEATSADQAFGALYAALGEAGVAVQMPQD</sequence>
<dbReference type="RefSeq" id="WP_110813587.1">
    <property type="nucleotide sequence ID" value="NZ_QJTE01000002.1"/>
</dbReference>
<dbReference type="SUPFAM" id="SSF52540">
    <property type="entry name" value="P-loop containing nucleoside triphosphate hydrolases"/>
    <property type="match status" value="1"/>
</dbReference>
<dbReference type="GO" id="GO:0030257">
    <property type="term" value="C:type III protein secretion system complex"/>
    <property type="evidence" value="ECO:0007669"/>
    <property type="project" value="InterPro"/>
</dbReference>
<evidence type="ECO:0000256" key="6">
    <source>
        <dbReference type="ARBA" id="ARBA00022927"/>
    </source>
</evidence>
<comment type="caution">
    <text evidence="9">The sequence shown here is derived from an EMBL/GenBank/DDBJ whole genome shotgun (WGS) entry which is preliminary data.</text>
</comment>
<dbReference type="OrthoDB" id="9801639at2"/>
<dbReference type="AlphaFoldDB" id="A0A318SXE9"/>
<comment type="subcellular location">
    <subcellularLocation>
        <location evidence="1">Cytoplasm</location>
    </subcellularLocation>
</comment>
<evidence type="ECO:0000256" key="4">
    <source>
        <dbReference type="ARBA" id="ARBA00022741"/>
    </source>
</evidence>
<dbReference type="Gene3D" id="3.40.50.12240">
    <property type="match status" value="1"/>
</dbReference>
<name>A0A318SXE9_9RHOB</name>
<reference evidence="9 10" key="1">
    <citation type="submission" date="2018-06" db="EMBL/GenBank/DDBJ databases">
        <title>Genomic Encyclopedia of Type Strains, Phase III (KMG-III): the genomes of soil and plant-associated and newly described type strains.</title>
        <authorList>
            <person name="Whitman W."/>
        </authorList>
    </citation>
    <scope>NUCLEOTIDE SEQUENCE [LARGE SCALE GENOMIC DNA]</scope>
    <source>
        <strain evidence="9 10">CECT 9025</strain>
    </source>
</reference>
<dbReference type="Pfam" id="PF00006">
    <property type="entry name" value="ATP-synt_ab"/>
    <property type="match status" value="1"/>
</dbReference>
<evidence type="ECO:0000313" key="9">
    <source>
        <dbReference type="EMBL" id="PYE84497.1"/>
    </source>
</evidence>
<evidence type="ECO:0000256" key="3">
    <source>
        <dbReference type="ARBA" id="ARBA00022490"/>
    </source>
</evidence>
<keyword evidence="2" id="KW-0813">Transport</keyword>
<evidence type="ECO:0000256" key="2">
    <source>
        <dbReference type="ARBA" id="ARBA00022448"/>
    </source>
</evidence>
<dbReference type="SMART" id="SM00382">
    <property type="entry name" value="AAA"/>
    <property type="match status" value="1"/>
</dbReference>
<keyword evidence="5" id="KW-0067">ATP-binding</keyword>
<keyword evidence="10" id="KW-1185">Reference proteome</keyword>
<dbReference type="PANTHER" id="PTHR15184:SF9">
    <property type="entry name" value="SPI-1 TYPE 3 SECRETION SYSTEM ATPASE"/>
    <property type="match status" value="1"/>
</dbReference>
<evidence type="ECO:0000313" key="10">
    <source>
        <dbReference type="Proteomes" id="UP000248311"/>
    </source>
</evidence>
<dbReference type="InterPro" id="IPR000194">
    <property type="entry name" value="ATPase_F1/V1/A1_a/bsu_nucl-bd"/>
</dbReference>
<keyword evidence="6" id="KW-0653">Protein transport</keyword>
<dbReference type="Proteomes" id="UP000248311">
    <property type="component" value="Unassembled WGS sequence"/>
</dbReference>
<dbReference type="InterPro" id="IPR005714">
    <property type="entry name" value="ATPase_T3SS_FliI/YscN"/>
</dbReference>
<dbReference type="NCBIfam" id="TIGR01026">
    <property type="entry name" value="fliI_yscN"/>
    <property type="match status" value="1"/>
</dbReference>
<dbReference type="GO" id="GO:0016887">
    <property type="term" value="F:ATP hydrolysis activity"/>
    <property type="evidence" value="ECO:0007669"/>
    <property type="project" value="InterPro"/>
</dbReference>
<evidence type="ECO:0000256" key="7">
    <source>
        <dbReference type="ARBA" id="ARBA00022967"/>
    </source>
</evidence>